<accession>A0A150GQB4</accession>
<reference evidence="2" key="1">
    <citation type="journal article" date="2016" name="Nat. Commun.">
        <title>The Gonium pectorale genome demonstrates co-option of cell cycle regulation during the evolution of multicellularity.</title>
        <authorList>
            <person name="Hanschen E.R."/>
            <person name="Marriage T.N."/>
            <person name="Ferris P.J."/>
            <person name="Hamaji T."/>
            <person name="Toyoda A."/>
            <person name="Fujiyama A."/>
            <person name="Neme R."/>
            <person name="Noguchi H."/>
            <person name="Minakuchi Y."/>
            <person name="Suzuki M."/>
            <person name="Kawai-Toyooka H."/>
            <person name="Smith D.R."/>
            <person name="Sparks H."/>
            <person name="Anderson J."/>
            <person name="Bakaric R."/>
            <person name="Luria V."/>
            <person name="Karger A."/>
            <person name="Kirschner M.W."/>
            <person name="Durand P.M."/>
            <person name="Michod R.E."/>
            <person name="Nozaki H."/>
            <person name="Olson B.J."/>
        </authorList>
    </citation>
    <scope>NUCLEOTIDE SEQUENCE [LARGE SCALE GENOMIC DNA]</scope>
    <source>
        <strain evidence="2">NIES-2863</strain>
    </source>
</reference>
<evidence type="ECO:0000313" key="2">
    <source>
        <dbReference type="Proteomes" id="UP000075714"/>
    </source>
</evidence>
<sequence length="192" mass="20144">MLYCTPAPPRPAPATPNLQTGIVNATGRGAANNLVGDPVKKPKVMKVKKCSKQSDIAWVPPKGAPRWVIAYYNQTPAPVIATTDGIILYTLNRGNLVPPIKEISILVQPAKAGAPVVEAFMAVGADLKGIACPGPTRFGLSFAQPPAGMTVEELSASTIKGVKIQLNDTSVVRKYELAHIAGVGLALTQPDK</sequence>
<comment type="caution">
    <text evidence="1">The sequence shown here is derived from an EMBL/GenBank/DDBJ whole genome shotgun (WGS) entry which is preliminary data.</text>
</comment>
<evidence type="ECO:0000313" key="1">
    <source>
        <dbReference type="EMBL" id="KXZ51540.1"/>
    </source>
</evidence>
<proteinExistence type="predicted"/>
<keyword evidence="2" id="KW-1185">Reference proteome</keyword>
<dbReference type="EMBL" id="LSYV01000013">
    <property type="protein sequence ID" value="KXZ51540.1"/>
    <property type="molecule type" value="Genomic_DNA"/>
</dbReference>
<gene>
    <name evidence="1" type="ORF">GPECTOR_12g503</name>
</gene>
<organism evidence="1 2">
    <name type="scientific">Gonium pectorale</name>
    <name type="common">Green alga</name>
    <dbReference type="NCBI Taxonomy" id="33097"/>
    <lineage>
        <taxon>Eukaryota</taxon>
        <taxon>Viridiplantae</taxon>
        <taxon>Chlorophyta</taxon>
        <taxon>core chlorophytes</taxon>
        <taxon>Chlorophyceae</taxon>
        <taxon>CS clade</taxon>
        <taxon>Chlamydomonadales</taxon>
        <taxon>Volvocaceae</taxon>
        <taxon>Gonium</taxon>
    </lineage>
</organism>
<dbReference type="AlphaFoldDB" id="A0A150GQB4"/>
<name>A0A150GQB4_GONPE</name>
<dbReference type="Proteomes" id="UP000075714">
    <property type="component" value="Unassembled WGS sequence"/>
</dbReference>
<protein>
    <submittedName>
        <fullName evidence="1">Uncharacterized protein</fullName>
    </submittedName>
</protein>